<sequence>MVLWEITLGTAYFLGLRRTYRLALKIQRRIVSPKHPKILSVHKNIQHRDIEVGRNLGNWILRWLDRMKPAAQIRTRPEPNSNVDKAKRLSESNTTQSPPKRDSDRHLFSSLNHFQHRPFPTVSTMIQPPSRPNGITTQYRHYSAGAAASLIPPSYVRGSGFDGVIRKDILQWMFQR</sequence>
<dbReference type="Proteomes" id="UP000824890">
    <property type="component" value="Unassembled WGS sequence"/>
</dbReference>
<dbReference type="PANTHER" id="PTHR35998">
    <property type="entry name" value="OS02G0127900 PROTEIN"/>
    <property type="match status" value="1"/>
</dbReference>
<name>A0ABQ8C3E7_BRANA</name>
<comment type="caution">
    <text evidence="2">The sequence shown here is derived from an EMBL/GenBank/DDBJ whole genome shotgun (WGS) entry which is preliminary data.</text>
</comment>
<accession>A0ABQ8C3E7</accession>
<feature type="region of interest" description="Disordered" evidence="1">
    <location>
        <begin position="72"/>
        <end position="104"/>
    </location>
</feature>
<evidence type="ECO:0000313" key="2">
    <source>
        <dbReference type="EMBL" id="KAH0911020.1"/>
    </source>
</evidence>
<proteinExistence type="predicted"/>
<protein>
    <submittedName>
        <fullName evidence="2">Uncharacterized protein</fullName>
    </submittedName>
</protein>
<dbReference type="PANTHER" id="PTHR35998:SF1">
    <property type="entry name" value="OS02G0127900 PROTEIN"/>
    <property type="match status" value="1"/>
</dbReference>
<evidence type="ECO:0000256" key="1">
    <source>
        <dbReference type="SAM" id="MobiDB-lite"/>
    </source>
</evidence>
<reference evidence="2 3" key="1">
    <citation type="submission" date="2021-05" db="EMBL/GenBank/DDBJ databases">
        <title>Genome Assembly of Synthetic Allotetraploid Brassica napus Reveals Homoeologous Exchanges between Subgenomes.</title>
        <authorList>
            <person name="Davis J.T."/>
        </authorList>
    </citation>
    <scope>NUCLEOTIDE SEQUENCE [LARGE SCALE GENOMIC DNA]</scope>
    <source>
        <strain evidence="3">cv. Da-Ae</strain>
        <tissue evidence="2">Seedling</tissue>
    </source>
</reference>
<organism evidence="2 3">
    <name type="scientific">Brassica napus</name>
    <name type="common">Rape</name>
    <dbReference type="NCBI Taxonomy" id="3708"/>
    <lineage>
        <taxon>Eukaryota</taxon>
        <taxon>Viridiplantae</taxon>
        <taxon>Streptophyta</taxon>
        <taxon>Embryophyta</taxon>
        <taxon>Tracheophyta</taxon>
        <taxon>Spermatophyta</taxon>
        <taxon>Magnoliopsida</taxon>
        <taxon>eudicotyledons</taxon>
        <taxon>Gunneridae</taxon>
        <taxon>Pentapetalae</taxon>
        <taxon>rosids</taxon>
        <taxon>malvids</taxon>
        <taxon>Brassicales</taxon>
        <taxon>Brassicaceae</taxon>
        <taxon>Brassiceae</taxon>
        <taxon>Brassica</taxon>
    </lineage>
</organism>
<gene>
    <name evidence="2" type="ORF">HID58_034341</name>
</gene>
<evidence type="ECO:0000313" key="3">
    <source>
        <dbReference type="Proteomes" id="UP000824890"/>
    </source>
</evidence>
<keyword evidence="3" id="KW-1185">Reference proteome</keyword>
<dbReference type="EMBL" id="JAGKQM010000009">
    <property type="protein sequence ID" value="KAH0911020.1"/>
    <property type="molecule type" value="Genomic_DNA"/>
</dbReference>